<reference evidence="4 5" key="1">
    <citation type="submission" date="2018-09" db="EMBL/GenBank/DDBJ databases">
        <title>Nocardia yunnanensis sp. nov., an actinomycete isolated from a soil sample.</title>
        <authorList>
            <person name="Zhang J."/>
        </authorList>
    </citation>
    <scope>NUCLEOTIDE SEQUENCE [LARGE SCALE GENOMIC DNA]</scope>
    <source>
        <strain evidence="4 5">CFHS0054</strain>
    </source>
</reference>
<dbReference type="NCBIfam" id="TIGR01980">
    <property type="entry name" value="sufB"/>
    <property type="match status" value="1"/>
</dbReference>
<feature type="domain" description="SUF system FeS cluster assembly SufBD core" evidence="2">
    <location>
        <begin position="215"/>
        <end position="449"/>
    </location>
</feature>
<feature type="domain" description="SUF system FeS cluster assembly SufBD N-terminal" evidence="3">
    <location>
        <begin position="150"/>
        <end position="212"/>
    </location>
</feature>
<dbReference type="KEGG" id="nyu:D7D52_12465"/>
<dbReference type="SUPFAM" id="SSF101960">
    <property type="entry name" value="Stabilizer of iron transporter SufD"/>
    <property type="match status" value="1"/>
</dbReference>
<organism evidence="4 5">
    <name type="scientific">Nocardia yunnanensis</name>
    <dbReference type="NCBI Taxonomy" id="2382165"/>
    <lineage>
        <taxon>Bacteria</taxon>
        <taxon>Bacillati</taxon>
        <taxon>Actinomycetota</taxon>
        <taxon>Actinomycetes</taxon>
        <taxon>Mycobacteriales</taxon>
        <taxon>Nocardiaceae</taxon>
        <taxon>Nocardia</taxon>
    </lineage>
</organism>
<dbReference type="InterPro" id="IPR055346">
    <property type="entry name" value="Fe-S_cluster_assembly_SufBD"/>
</dbReference>
<evidence type="ECO:0000259" key="2">
    <source>
        <dbReference type="Pfam" id="PF01458"/>
    </source>
</evidence>
<dbReference type="InterPro" id="IPR010231">
    <property type="entry name" value="SUF_FeS_clus_asmbl_SufB"/>
</dbReference>
<evidence type="ECO:0000259" key="3">
    <source>
        <dbReference type="Pfam" id="PF19295"/>
    </source>
</evidence>
<dbReference type="InterPro" id="IPR000825">
    <property type="entry name" value="SUF_FeS_clus_asmbl_SufBD_core"/>
</dbReference>
<dbReference type="InterPro" id="IPR045595">
    <property type="entry name" value="SufBD_N"/>
</dbReference>
<dbReference type="OrthoDB" id="9803529at2"/>
<sequence>MTTTTDQVQPLTQEETIASLGKYGYGWADKDVAGASAKRGLSEEVVRDISAKKSEPEWMLDFRLKALRIFDKKPMPNWGSNLEGIDFDNIKYFVRSSEKQAASWEELPEDIKNTYDKLGIPEAEKQRLVAGVAAQYESEVVYHSIREDLEKQGVIFLDTDTGLKEHPELFQRYFGSVIPSGDNKFSALNSAVWSGGSFIYVPPGVHVDIPLQAYFRINTENMGQFERTLIIVDEDAYVHYVEGCTAPIYSSDSLHSAVVEIIVKKGGRCRYTTIQNWSNNVYNLVTKRAKAEAGATMEWVDGNIGSKVTMKYPAVWMTGEHAKGEVLSIAFAGEGQHQDTGAKMLHLAPHTSSNIISKSVARGGGRASYRGLVQVNKGAYGSKSTVKCDALLVDTISRSDTYPYVDIREDDVTMGHEATVSKVSEDQLFYLMSRGLTEDEAMAMVVRGFVEPIAKELPMEYALELNRLIELQMEGAVG</sequence>
<evidence type="ECO:0000256" key="1">
    <source>
        <dbReference type="ARBA" id="ARBA00043967"/>
    </source>
</evidence>
<dbReference type="AlphaFoldDB" id="A0A386Z9Q8"/>
<evidence type="ECO:0000313" key="4">
    <source>
        <dbReference type="EMBL" id="AYF74542.1"/>
    </source>
</evidence>
<keyword evidence="5" id="KW-1185">Reference proteome</keyword>
<protein>
    <submittedName>
        <fullName evidence="4">Fe-S cluster assembly protein SufB</fullName>
    </submittedName>
</protein>
<accession>A0A386Z9Q8</accession>
<name>A0A386Z9Q8_9NOCA</name>
<dbReference type="Pfam" id="PF01458">
    <property type="entry name" value="SUFBD_core"/>
    <property type="match status" value="1"/>
</dbReference>
<dbReference type="RefSeq" id="WP_120736461.1">
    <property type="nucleotide sequence ID" value="NZ_CP032568.1"/>
</dbReference>
<evidence type="ECO:0000313" key="5">
    <source>
        <dbReference type="Proteomes" id="UP000267164"/>
    </source>
</evidence>
<dbReference type="Proteomes" id="UP000267164">
    <property type="component" value="Chromosome"/>
</dbReference>
<dbReference type="Pfam" id="PF19295">
    <property type="entry name" value="SufBD_N"/>
    <property type="match status" value="1"/>
</dbReference>
<dbReference type="PANTHER" id="PTHR30508">
    <property type="entry name" value="FES CLUSTER ASSEMBLY PROTEIN SUF"/>
    <property type="match status" value="1"/>
</dbReference>
<gene>
    <name evidence="4" type="primary">sufB</name>
    <name evidence="4" type="ORF">D7D52_12465</name>
</gene>
<dbReference type="InterPro" id="IPR037284">
    <property type="entry name" value="SUF_FeS_clus_asmbl_SufBD_sf"/>
</dbReference>
<proteinExistence type="inferred from homology"/>
<dbReference type="GO" id="GO:0016226">
    <property type="term" value="P:iron-sulfur cluster assembly"/>
    <property type="evidence" value="ECO:0007669"/>
    <property type="project" value="InterPro"/>
</dbReference>
<dbReference type="PANTHER" id="PTHR30508:SF1">
    <property type="entry name" value="UPF0051 PROTEIN ABCI8, CHLOROPLASTIC-RELATED"/>
    <property type="match status" value="1"/>
</dbReference>
<dbReference type="EMBL" id="CP032568">
    <property type="protein sequence ID" value="AYF74542.1"/>
    <property type="molecule type" value="Genomic_DNA"/>
</dbReference>
<comment type="similarity">
    <text evidence="1">Belongs to the iron-sulfur cluster assembly SufBD family.</text>
</comment>